<organism evidence="2 3">
    <name type="scientific">Nepenthes gracilis</name>
    <name type="common">Slender pitcher plant</name>
    <dbReference type="NCBI Taxonomy" id="150966"/>
    <lineage>
        <taxon>Eukaryota</taxon>
        <taxon>Viridiplantae</taxon>
        <taxon>Streptophyta</taxon>
        <taxon>Embryophyta</taxon>
        <taxon>Tracheophyta</taxon>
        <taxon>Spermatophyta</taxon>
        <taxon>Magnoliopsida</taxon>
        <taxon>eudicotyledons</taxon>
        <taxon>Gunneridae</taxon>
        <taxon>Pentapetalae</taxon>
        <taxon>Caryophyllales</taxon>
        <taxon>Nepenthaceae</taxon>
        <taxon>Nepenthes</taxon>
    </lineage>
</organism>
<reference evidence="2" key="1">
    <citation type="submission" date="2023-05" db="EMBL/GenBank/DDBJ databases">
        <title>Nepenthes gracilis genome sequencing.</title>
        <authorList>
            <person name="Fukushima K."/>
        </authorList>
    </citation>
    <scope>NUCLEOTIDE SEQUENCE</scope>
    <source>
        <strain evidence="2">SING2019-196</strain>
    </source>
</reference>
<feature type="region of interest" description="Disordered" evidence="1">
    <location>
        <begin position="87"/>
        <end position="138"/>
    </location>
</feature>
<gene>
    <name evidence="2" type="ORF">Nepgr_027240</name>
</gene>
<evidence type="ECO:0000313" key="2">
    <source>
        <dbReference type="EMBL" id="GMH25397.1"/>
    </source>
</evidence>
<feature type="compositionally biased region" description="Polar residues" evidence="1">
    <location>
        <begin position="9"/>
        <end position="19"/>
    </location>
</feature>
<feature type="compositionally biased region" description="Polar residues" evidence="1">
    <location>
        <begin position="46"/>
        <end position="61"/>
    </location>
</feature>
<name>A0AAD3TBE2_NEPGR</name>
<keyword evidence="3" id="KW-1185">Reference proteome</keyword>
<dbReference type="Proteomes" id="UP001279734">
    <property type="component" value="Unassembled WGS sequence"/>
</dbReference>
<accession>A0AAD3TBE2</accession>
<feature type="compositionally biased region" description="Polar residues" evidence="1">
    <location>
        <begin position="107"/>
        <end position="129"/>
    </location>
</feature>
<proteinExistence type="predicted"/>
<dbReference type="AlphaFoldDB" id="A0AAD3TBE2"/>
<evidence type="ECO:0000256" key="1">
    <source>
        <dbReference type="SAM" id="MobiDB-lite"/>
    </source>
</evidence>
<evidence type="ECO:0000313" key="3">
    <source>
        <dbReference type="Proteomes" id="UP001279734"/>
    </source>
</evidence>
<feature type="region of interest" description="Disordered" evidence="1">
    <location>
        <begin position="1"/>
        <end position="21"/>
    </location>
</feature>
<dbReference type="EMBL" id="BSYO01000029">
    <property type="protein sequence ID" value="GMH25397.1"/>
    <property type="molecule type" value="Genomic_DNA"/>
</dbReference>
<sequence>MPHKHYLSGQLQSHETGTSAPKHLSALGLNIAAKITPDRDRANHLLHQQQSNYPSLQSGTPTAVAPNLQCSPTQCANTKYHHFKIKATKTADPGTRAVAKRSARQYAPSTRQHSIQSTQQPNKPNTGKTNLHDRQQPR</sequence>
<protein>
    <submittedName>
        <fullName evidence="2">Uncharacterized protein</fullName>
    </submittedName>
</protein>
<feature type="region of interest" description="Disordered" evidence="1">
    <location>
        <begin position="40"/>
        <end position="66"/>
    </location>
</feature>
<comment type="caution">
    <text evidence="2">The sequence shown here is derived from an EMBL/GenBank/DDBJ whole genome shotgun (WGS) entry which is preliminary data.</text>
</comment>